<evidence type="ECO:0000313" key="2">
    <source>
        <dbReference type="Proteomes" id="UP001384579"/>
    </source>
</evidence>
<name>A0ABU8YQC1_9CYAN</name>
<dbReference type="Proteomes" id="UP001384579">
    <property type="component" value="Unassembled WGS sequence"/>
</dbReference>
<comment type="caution">
    <text evidence="1">The sequence shown here is derived from an EMBL/GenBank/DDBJ whole genome shotgun (WGS) entry which is preliminary data.</text>
</comment>
<keyword evidence="2" id="KW-1185">Reference proteome</keyword>
<accession>A0ABU8YQC1</accession>
<proteinExistence type="predicted"/>
<protein>
    <submittedName>
        <fullName evidence="1">Uncharacterized protein</fullName>
    </submittedName>
</protein>
<organism evidence="1 2">
    <name type="scientific">Microcoleus anatoxicus PTRS2</name>
    <dbReference type="NCBI Taxonomy" id="2705321"/>
    <lineage>
        <taxon>Bacteria</taxon>
        <taxon>Bacillati</taxon>
        <taxon>Cyanobacteriota</taxon>
        <taxon>Cyanophyceae</taxon>
        <taxon>Oscillatoriophycideae</taxon>
        <taxon>Oscillatoriales</taxon>
        <taxon>Microcoleaceae</taxon>
        <taxon>Microcoleus</taxon>
        <taxon>Microcoleus anatoxicus</taxon>
    </lineage>
</organism>
<gene>
    <name evidence="1" type="ORF">WMG39_17435</name>
</gene>
<dbReference type="EMBL" id="JBBLXS010000237">
    <property type="protein sequence ID" value="MEK0186619.1"/>
    <property type="molecule type" value="Genomic_DNA"/>
</dbReference>
<reference evidence="1 2" key="1">
    <citation type="journal article" date="2020" name="Harmful Algae">
        <title>Molecular and morphological characterization of a novel dihydroanatoxin-a producing Microcoleus species (cyanobacteria) from the Russian River, California, USA.</title>
        <authorList>
            <person name="Conklin K.Y."/>
            <person name="Stancheva R."/>
            <person name="Otten T.G."/>
            <person name="Fadness R."/>
            <person name="Boyer G.L."/>
            <person name="Read B."/>
            <person name="Zhang X."/>
            <person name="Sheath R.G."/>
        </authorList>
    </citation>
    <scope>NUCLEOTIDE SEQUENCE [LARGE SCALE GENOMIC DNA]</scope>
    <source>
        <strain evidence="1 2">PTRS2</strain>
    </source>
</reference>
<sequence>MDDITMGWLLFHQLKKLKFDSNKPKSLYFLVRVGGLCLYSSGFNRRIIYARVVRNRVFSGLCDRNQVFS</sequence>
<dbReference type="RefSeq" id="WP_340541651.1">
    <property type="nucleotide sequence ID" value="NZ_JBBLXS010000237.1"/>
</dbReference>
<evidence type="ECO:0000313" key="1">
    <source>
        <dbReference type="EMBL" id="MEK0186619.1"/>
    </source>
</evidence>